<reference evidence="2" key="1">
    <citation type="journal article" date="2020" name="Stud. Mycol.">
        <title>101 Dothideomycetes genomes: a test case for predicting lifestyles and emergence of pathogens.</title>
        <authorList>
            <person name="Haridas S."/>
            <person name="Albert R."/>
            <person name="Binder M."/>
            <person name="Bloem J."/>
            <person name="Labutti K."/>
            <person name="Salamov A."/>
            <person name="Andreopoulos B."/>
            <person name="Baker S."/>
            <person name="Barry K."/>
            <person name="Bills G."/>
            <person name="Bluhm B."/>
            <person name="Cannon C."/>
            <person name="Castanera R."/>
            <person name="Culley D."/>
            <person name="Daum C."/>
            <person name="Ezra D."/>
            <person name="Gonzalez J."/>
            <person name="Henrissat B."/>
            <person name="Kuo A."/>
            <person name="Liang C."/>
            <person name="Lipzen A."/>
            <person name="Lutzoni F."/>
            <person name="Magnuson J."/>
            <person name="Mondo S."/>
            <person name="Nolan M."/>
            <person name="Ohm R."/>
            <person name="Pangilinan J."/>
            <person name="Park H.-J."/>
            <person name="Ramirez L."/>
            <person name="Alfaro M."/>
            <person name="Sun H."/>
            <person name="Tritt A."/>
            <person name="Yoshinaga Y."/>
            <person name="Zwiers L.-H."/>
            <person name="Turgeon B."/>
            <person name="Goodwin S."/>
            <person name="Spatafora J."/>
            <person name="Crous P."/>
            <person name="Grigoriev I."/>
        </authorList>
    </citation>
    <scope>NUCLEOTIDE SEQUENCE</scope>
    <source>
        <strain evidence="2">CBS 161.51</strain>
    </source>
</reference>
<proteinExistence type="predicted"/>
<protein>
    <submittedName>
        <fullName evidence="2">Uncharacterized protein</fullName>
    </submittedName>
</protein>
<evidence type="ECO:0000313" key="3">
    <source>
        <dbReference type="Proteomes" id="UP000800038"/>
    </source>
</evidence>
<evidence type="ECO:0000313" key="2">
    <source>
        <dbReference type="EMBL" id="KAF1944663.1"/>
    </source>
</evidence>
<dbReference type="AlphaFoldDB" id="A0A6A5SWP0"/>
<accession>A0A6A5SWP0</accession>
<gene>
    <name evidence="2" type="ORF">EJ02DRAFT_340439</name>
</gene>
<dbReference type="OrthoDB" id="3868412at2759"/>
<sequence>KSRDPVCSPHVKPLTGGLVVRWVTTGESPLLYVFFWLLFSYRVPMNQACKVEALRRSKQAMLLLVVYL</sequence>
<name>A0A6A5SWP0_9PLEO</name>
<evidence type="ECO:0000256" key="1">
    <source>
        <dbReference type="SAM" id="Phobius"/>
    </source>
</evidence>
<feature type="transmembrane region" description="Helical" evidence="1">
    <location>
        <begin position="20"/>
        <end position="39"/>
    </location>
</feature>
<dbReference type="EMBL" id="ML976015">
    <property type="protein sequence ID" value="KAF1944663.1"/>
    <property type="molecule type" value="Genomic_DNA"/>
</dbReference>
<organism evidence="2 3">
    <name type="scientific">Clathrospora elynae</name>
    <dbReference type="NCBI Taxonomy" id="706981"/>
    <lineage>
        <taxon>Eukaryota</taxon>
        <taxon>Fungi</taxon>
        <taxon>Dikarya</taxon>
        <taxon>Ascomycota</taxon>
        <taxon>Pezizomycotina</taxon>
        <taxon>Dothideomycetes</taxon>
        <taxon>Pleosporomycetidae</taxon>
        <taxon>Pleosporales</taxon>
        <taxon>Diademaceae</taxon>
        <taxon>Clathrospora</taxon>
    </lineage>
</organism>
<dbReference type="Proteomes" id="UP000800038">
    <property type="component" value="Unassembled WGS sequence"/>
</dbReference>
<keyword evidence="1" id="KW-0812">Transmembrane</keyword>
<keyword evidence="1" id="KW-0472">Membrane</keyword>
<feature type="non-terminal residue" evidence="2">
    <location>
        <position position="1"/>
    </location>
</feature>
<keyword evidence="1" id="KW-1133">Transmembrane helix</keyword>
<keyword evidence="3" id="KW-1185">Reference proteome</keyword>